<dbReference type="PANTHER" id="PTHR13872">
    <property type="entry name" value="DOLICHYL-DIPHOSPHOOLIGOSACCHARIDE--PROTEIN GLYCOSYLTRANSFERASE SUBUNIT"/>
    <property type="match status" value="1"/>
</dbReference>
<dbReference type="EMBL" id="CP058215">
    <property type="protein sequence ID" value="QLC49944.1"/>
    <property type="molecule type" value="Genomic_DNA"/>
</dbReference>
<keyword evidence="7" id="KW-0328">Glycosyltransferase</keyword>
<feature type="transmembrane region" description="Helical" evidence="18">
    <location>
        <begin position="423"/>
        <end position="443"/>
    </location>
</feature>
<keyword evidence="9 18" id="KW-0812">Transmembrane</keyword>
<comment type="pathway">
    <text evidence="4">Protein modification; protein glycosylation.</text>
</comment>
<name>A0A7D5I4S4_9EURY</name>
<evidence type="ECO:0000256" key="1">
    <source>
        <dbReference type="ARBA" id="ARBA00001936"/>
    </source>
</evidence>
<feature type="transmembrane region" description="Helical" evidence="18">
    <location>
        <begin position="495"/>
        <end position="516"/>
    </location>
</feature>
<dbReference type="NCBIfam" id="TIGR04154">
    <property type="entry name" value="archaeo_STT3"/>
    <property type="match status" value="1"/>
</dbReference>
<feature type="domain" description="AglB-like core" evidence="21">
    <location>
        <begin position="523"/>
        <end position="614"/>
    </location>
</feature>
<comment type="subcellular location">
    <subcellularLocation>
        <location evidence="3">Cell membrane</location>
        <topology evidence="3">Multi-pass membrane protein</topology>
    </subcellularLocation>
</comment>
<gene>
    <name evidence="22" type="ORF">HWN40_06640</name>
</gene>
<dbReference type="Proteomes" id="UP000509594">
    <property type="component" value="Chromosome"/>
</dbReference>
<dbReference type="Pfam" id="PF22627">
    <property type="entry name" value="AglB_core-like"/>
    <property type="match status" value="1"/>
</dbReference>
<evidence type="ECO:0000256" key="5">
    <source>
        <dbReference type="ARBA" id="ARBA00010810"/>
    </source>
</evidence>
<feature type="transmembrane region" description="Helical" evidence="18">
    <location>
        <begin position="201"/>
        <end position="228"/>
    </location>
</feature>
<keyword evidence="11" id="KW-0460">Magnesium</keyword>
<sequence length="793" mass="87263">MLFSFLLRSVSLSGIVTEGRFMFVGTDAFYHMRRVLYITENFPSSFTFDSYLNYPSGFELGWPPLYDQAIALLALVLGLGNPDTGTIEFAGAIFPALLGALTLIPLYYAASAVFDKRTALISAAILSLIPINLSVTMAGATDHHVAEIFLSTTAYAFFLQALKYGGKANLSISDIRTKGKELLNRSDPSGKAMLLSAGSGFVLAIAVFTWLGSPIFIGLIGLFVFAQLTASLKQERFSEHALIISVTALLTALVIVIPFIATVVRPGMEFSGMFLSWFHAAYIAAIIIGILVLGILAGYVVSKKLNWYYYPLIVAVLTGVGIVILRFLSPQFYDNTMGGVLYLLGDATAVLGTISEAMPLFYDNGFTLEPLWKTLFIFSITGIIGLVLSILKLHRDRYMPEMVFFMIWSLVVIVLTISQRRFAYLLAVNVAMLSGFFINMAYVSLAGSRTGYRTTKPASGKKKSKSGKSASRAANTSASVKEPTGAMLEGTTTPVLLAILVLILSFVLFTPVYSLVSHPGVPDYDWQESLIWLGANSPETSHYLDPSSEPEYGVMSWWDYGNWILYISKRPVVANNFQTGLEASSRFFATADESESNSILDGNNVKYVVTDNKMYATKSSAIFSIAGEEYMMGQNFDSFYNSLDMRKTTIAKLHILDGSHLGRLRLVHESPNSQMSLVFNEDEEEGTPIKNVKVFEYVAGAKIYGSAEPGDPVYARVRVTSNQNRQFIYENMAIADESGYYEMRVPYSTNGDIPEISTDPNFVVFLENATVVRETAVSEEDVMQGNEIQVDLV</sequence>
<dbReference type="Gene3D" id="2.60.40.3390">
    <property type="match status" value="1"/>
</dbReference>
<keyword evidence="10" id="KW-0479">Metal-binding</keyword>
<dbReference type="InterPro" id="IPR048307">
    <property type="entry name" value="STT3_N"/>
</dbReference>
<evidence type="ECO:0000256" key="18">
    <source>
        <dbReference type="SAM" id="Phobius"/>
    </source>
</evidence>
<reference evidence="22 23" key="1">
    <citation type="submission" date="2020-06" db="EMBL/GenBank/DDBJ databases">
        <title>Methanolobus halotolerans sp. nov., isolated from a saline lake Tus in Siberia.</title>
        <authorList>
            <person name="Shen Y."/>
            <person name="Chen S.-C."/>
            <person name="Lai M.-C."/>
            <person name="Huang H.-H."/>
            <person name="Chiu H.-H."/>
            <person name="Tang S.-L."/>
            <person name="Rogozin D.Y."/>
            <person name="Degermendzhy A.G."/>
        </authorList>
    </citation>
    <scope>NUCLEOTIDE SEQUENCE [LARGE SCALE GENOMIC DNA]</scope>
    <source>
        <strain evidence="22 23">DSM 21339</strain>
    </source>
</reference>
<dbReference type="AlphaFoldDB" id="A0A7D5I4S4"/>
<dbReference type="InterPro" id="IPR054479">
    <property type="entry name" value="AglB-like_core"/>
</dbReference>
<dbReference type="UniPathway" id="UPA00378"/>
<dbReference type="GO" id="GO:0046872">
    <property type="term" value="F:metal ion binding"/>
    <property type="evidence" value="ECO:0007669"/>
    <property type="project" value="UniProtKB-KW"/>
</dbReference>
<feature type="domain" description="Archaeal glycosylation protein B peripheral" evidence="20">
    <location>
        <begin position="700"/>
        <end position="788"/>
    </location>
</feature>
<evidence type="ECO:0000259" key="21">
    <source>
        <dbReference type="Pfam" id="PF22627"/>
    </source>
</evidence>
<feature type="transmembrane region" description="Helical" evidence="18">
    <location>
        <begin position="307"/>
        <end position="328"/>
    </location>
</feature>
<comment type="similarity">
    <text evidence="5">Belongs to the STT3 family.</text>
</comment>
<feature type="transmembrane region" description="Helical" evidence="18">
    <location>
        <begin position="89"/>
        <end position="108"/>
    </location>
</feature>
<evidence type="ECO:0000256" key="8">
    <source>
        <dbReference type="ARBA" id="ARBA00022679"/>
    </source>
</evidence>
<evidence type="ECO:0000256" key="6">
    <source>
        <dbReference type="ARBA" id="ARBA00012602"/>
    </source>
</evidence>
<dbReference type="PANTHER" id="PTHR13872:SF1">
    <property type="entry name" value="DOLICHYL-DIPHOSPHOOLIGOSACCHARIDE--PROTEIN GLYCOSYLTRANSFERASE SUBUNIT STT3B"/>
    <property type="match status" value="1"/>
</dbReference>
<evidence type="ECO:0000313" key="23">
    <source>
        <dbReference type="Proteomes" id="UP000509594"/>
    </source>
</evidence>
<dbReference type="InterPro" id="IPR026410">
    <property type="entry name" value="OlisacTrfase_arch"/>
</dbReference>
<feature type="transmembrane region" description="Helical" evidence="18">
    <location>
        <begin position="374"/>
        <end position="391"/>
    </location>
</feature>
<feature type="domain" description="Oligosaccharyl transferase STT3 N-terminal" evidence="19">
    <location>
        <begin position="17"/>
        <end position="439"/>
    </location>
</feature>
<evidence type="ECO:0000256" key="4">
    <source>
        <dbReference type="ARBA" id="ARBA00004922"/>
    </source>
</evidence>
<evidence type="ECO:0000256" key="2">
    <source>
        <dbReference type="ARBA" id="ARBA00001946"/>
    </source>
</evidence>
<feature type="transmembrane region" description="Helical" evidence="18">
    <location>
        <begin position="240"/>
        <end position="264"/>
    </location>
</feature>
<evidence type="ECO:0000256" key="7">
    <source>
        <dbReference type="ARBA" id="ARBA00022676"/>
    </source>
</evidence>
<keyword evidence="14" id="KW-0464">Manganese</keyword>
<dbReference type="InterPro" id="IPR003674">
    <property type="entry name" value="Oligo_trans_STT3"/>
</dbReference>
<keyword evidence="12 18" id="KW-1133">Transmembrane helix</keyword>
<evidence type="ECO:0000256" key="16">
    <source>
        <dbReference type="ARBA" id="ARBA00034066"/>
    </source>
</evidence>
<dbReference type="KEGG" id="mzi:HWN40_06640"/>
<comment type="cofactor">
    <cofactor evidence="1">
        <name>Mn(2+)</name>
        <dbReference type="ChEBI" id="CHEBI:29035"/>
    </cofactor>
</comment>
<feature type="transmembrane region" description="Helical" evidence="18">
    <location>
        <begin position="276"/>
        <end position="301"/>
    </location>
</feature>
<evidence type="ECO:0000256" key="11">
    <source>
        <dbReference type="ARBA" id="ARBA00022842"/>
    </source>
</evidence>
<evidence type="ECO:0000256" key="3">
    <source>
        <dbReference type="ARBA" id="ARBA00004651"/>
    </source>
</evidence>
<dbReference type="GO" id="GO:0005886">
    <property type="term" value="C:plasma membrane"/>
    <property type="evidence" value="ECO:0007669"/>
    <property type="project" value="UniProtKB-SubCell"/>
</dbReference>
<evidence type="ECO:0000256" key="13">
    <source>
        <dbReference type="ARBA" id="ARBA00023136"/>
    </source>
</evidence>
<keyword evidence="23" id="KW-1185">Reference proteome</keyword>
<dbReference type="Pfam" id="PF02516">
    <property type="entry name" value="STT3"/>
    <property type="match status" value="1"/>
</dbReference>
<proteinExistence type="inferred from homology"/>
<organism evidence="22 23">
    <name type="scientific">Methanolobus zinderi</name>
    <dbReference type="NCBI Taxonomy" id="536044"/>
    <lineage>
        <taxon>Archaea</taxon>
        <taxon>Methanobacteriati</taxon>
        <taxon>Methanobacteriota</taxon>
        <taxon>Stenosarchaea group</taxon>
        <taxon>Methanomicrobia</taxon>
        <taxon>Methanosarcinales</taxon>
        <taxon>Methanosarcinaceae</taxon>
        <taxon>Methanolobus</taxon>
    </lineage>
</organism>
<accession>A0A7D5I4S4</accession>
<keyword evidence="13 18" id="KW-0472">Membrane</keyword>
<dbReference type="Gene3D" id="3.40.50.12610">
    <property type="match status" value="1"/>
</dbReference>
<evidence type="ECO:0000256" key="12">
    <source>
        <dbReference type="ARBA" id="ARBA00022989"/>
    </source>
</evidence>
<evidence type="ECO:0000313" key="22">
    <source>
        <dbReference type="EMBL" id="QLC49944.1"/>
    </source>
</evidence>
<comment type="cofactor">
    <cofactor evidence="2">
        <name>Mg(2+)</name>
        <dbReference type="ChEBI" id="CHEBI:18420"/>
    </cofactor>
</comment>
<evidence type="ECO:0000256" key="9">
    <source>
        <dbReference type="ARBA" id="ARBA00022692"/>
    </source>
</evidence>
<protein>
    <recommendedName>
        <fullName evidence="6">dolichyl-phosphooligosaccharide-protein glycotransferase</fullName>
        <ecNumber evidence="6">2.4.99.21</ecNumber>
    </recommendedName>
    <alternativeName>
        <fullName evidence="15">Oligosaccharyl transferase</fullName>
    </alternativeName>
</protein>
<evidence type="ECO:0000256" key="15">
    <source>
        <dbReference type="ARBA" id="ARBA00030679"/>
    </source>
</evidence>
<evidence type="ECO:0000256" key="14">
    <source>
        <dbReference type="ARBA" id="ARBA00023211"/>
    </source>
</evidence>
<evidence type="ECO:0000259" key="19">
    <source>
        <dbReference type="Pfam" id="PF02516"/>
    </source>
</evidence>
<comment type="catalytic activity">
    <reaction evidence="16">
        <text>an archaeal dolichyl phosphooligosaccharide + [protein]-L-asparagine = an archaeal dolichyl phosphate + a glycoprotein with the oligosaccharide chain attached by N-beta-D-glycosyl linkage to a protein L-asparagine.</text>
        <dbReference type="EC" id="2.4.99.21"/>
    </reaction>
</comment>
<evidence type="ECO:0000256" key="10">
    <source>
        <dbReference type="ARBA" id="ARBA00022723"/>
    </source>
</evidence>
<dbReference type="Pfam" id="PF18079">
    <property type="entry name" value="AglB_L1"/>
    <property type="match status" value="1"/>
</dbReference>
<feature type="transmembrane region" description="Helical" evidence="18">
    <location>
        <begin position="120"/>
        <end position="139"/>
    </location>
</feature>
<evidence type="ECO:0000256" key="17">
    <source>
        <dbReference type="SAM" id="MobiDB-lite"/>
    </source>
</evidence>
<evidence type="ECO:0000259" key="20">
    <source>
        <dbReference type="Pfam" id="PF18079"/>
    </source>
</evidence>
<dbReference type="InterPro" id="IPR041154">
    <property type="entry name" value="AglB_P1"/>
</dbReference>
<dbReference type="EC" id="2.4.99.21" evidence="6"/>
<dbReference type="OrthoDB" id="82393at2157"/>
<feature type="transmembrane region" description="Helical" evidence="18">
    <location>
        <begin position="398"/>
        <end position="417"/>
    </location>
</feature>
<dbReference type="GO" id="GO:0004576">
    <property type="term" value="F:oligosaccharyl transferase activity"/>
    <property type="evidence" value="ECO:0007669"/>
    <property type="project" value="InterPro"/>
</dbReference>
<feature type="region of interest" description="Disordered" evidence="17">
    <location>
        <begin position="451"/>
        <end position="478"/>
    </location>
</feature>
<keyword evidence="8 22" id="KW-0808">Transferase</keyword>